<accession>A0A8S1R3S2</accession>
<sequence length="484" mass="57861">MGCLIEEYILLVFIMQYHQRLLKKQTKFENNKQRQEQEDKMIFDPDQFENEEAKNKVFDIMVKMGINIHYGFPQFELKVGKEGFGLNSEDVLQQIILRKQADNYEEFKIEIQRKKQELQELKDNSENNMSKDMYGEQEEGENQLEVLAREIEQLKTSEYDYLELESRFFLTSGLIDIDIEIFNIIHENGLVQQFLNNLRKYICLWKDLRILIKIQTSFCWKESSFRQIQWNRIGLEINYLTSQTYSVDELPQLYMPIGQGGIVPYKQYYYHMKKNDFSKPKHLQQLPSKHIDPNEFIESVTNFGSEAVHIPSLLQFVELSVKYLKQLDQKGKLINNVSEFLQYVIKLLLKNLFIHNLEVNLIKIIKIKLTLNSSNYRCASENWAIALYHEWFSEFRHITKSEMLKNELIDQVLEKAQEYARDGRYMDENFFEEIKKLITRDIVENIQEGTIEFIRQKLKPFANVFCTKKETQLIQYRLLLFALK</sequence>
<evidence type="ECO:0000313" key="3">
    <source>
        <dbReference type="Proteomes" id="UP000692954"/>
    </source>
</evidence>
<keyword evidence="3" id="KW-1185">Reference proteome</keyword>
<dbReference type="Proteomes" id="UP000692954">
    <property type="component" value="Unassembled WGS sequence"/>
</dbReference>
<keyword evidence="1" id="KW-0175">Coiled coil</keyword>
<dbReference type="AlphaFoldDB" id="A0A8S1R3S2"/>
<dbReference type="InterPro" id="IPR038884">
    <property type="entry name" value="CFAP61"/>
</dbReference>
<evidence type="ECO:0000256" key="1">
    <source>
        <dbReference type="SAM" id="Coils"/>
    </source>
</evidence>
<proteinExistence type="predicted"/>
<feature type="coiled-coil region" evidence="1">
    <location>
        <begin position="97"/>
        <end position="157"/>
    </location>
</feature>
<dbReference type="EMBL" id="CAJJDN010000135">
    <property type="protein sequence ID" value="CAD8121977.1"/>
    <property type="molecule type" value="Genomic_DNA"/>
</dbReference>
<reference evidence="2" key="1">
    <citation type="submission" date="2021-01" db="EMBL/GenBank/DDBJ databases">
        <authorList>
            <consortium name="Genoscope - CEA"/>
            <person name="William W."/>
        </authorList>
    </citation>
    <scope>NUCLEOTIDE SEQUENCE</scope>
</reference>
<organism evidence="2 3">
    <name type="scientific">Paramecium sonneborni</name>
    <dbReference type="NCBI Taxonomy" id="65129"/>
    <lineage>
        <taxon>Eukaryota</taxon>
        <taxon>Sar</taxon>
        <taxon>Alveolata</taxon>
        <taxon>Ciliophora</taxon>
        <taxon>Intramacronucleata</taxon>
        <taxon>Oligohymenophorea</taxon>
        <taxon>Peniculida</taxon>
        <taxon>Parameciidae</taxon>
        <taxon>Paramecium</taxon>
    </lineage>
</organism>
<protein>
    <submittedName>
        <fullName evidence="2">Uncharacterized protein</fullName>
    </submittedName>
</protein>
<evidence type="ECO:0000313" key="2">
    <source>
        <dbReference type="EMBL" id="CAD8121977.1"/>
    </source>
</evidence>
<name>A0A8S1R3S2_9CILI</name>
<dbReference type="PANTHER" id="PTHR21178">
    <property type="entry name" value="CILIA- AND FLAGELLA-ASSOCIATED PROTEIN 61"/>
    <property type="match status" value="1"/>
</dbReference>
<comment type="caution">
    <text evidence="2">The sequence shown here is derived from an EMBL/GenBank/DDBJ whole genome shotgun (WGS) entry which is preliminary data.</text>
</comment>
<gene>
    <name evidence="2" type="ORF">PSON_ATCC_30995.1.T1350120</name>
</gene>
<dbReference type="PANTHER" id="PTHR21178:SF8">
    <property type="entry name" value="CILIA- AND FLAGELLA-ASSOCIATED PROTEIN 61"/>
    <property type="match status" value="1"/>
</dbReference>